<reference evidence="18 19" key="1">
    <citation type="submission" date="2019-03" db="EMBL/GenBank/DDBJ databases">
        <title>Genomic Encyclopedia of Type Strains, Phase IV (KMG-IV): sequencing the most valuable type-strain genomes for metagenomic binning, comparative biology and taxonomic classification.</title>
        <authorList>
            <person name="Goeker M."/>
        </authorList>
    </citation>
    <scope>NUCLEOTIDE SEQUENCE [LARGE SCALE GENOMIC DNA]</scope>
    <source>
        <strain evidence="18 19">DSM 45934</strain>
    </source>
</reference>
<dbReference type="EC" id="7.4.2.8" evidence="13"/>
<dbReference type="GO" id="GO:0008564">
    <property type="term" value="F:protein-exporting ATPase activity"/>
    <property type="evidence" value="ECO:0007669"/>
    <property type="project" value="UniProtKB-EC"/>
</dbReference>
<dbReference type="Gene3D" id="1.10.3060.10">
    <property type="entry name" value="Helical scaffold and wing domains of SecA"/>
    <property type="match status" value="1"/>
</dbReference>
<dbReference type="GO" id="GO:0005886">
    <property type="term" value="C:plasma membrane"/>
    <property type="evidence" value="ECO:0007669"/>
    <property type="project" value="UniProtKB-SubCell"/>
</dbReference>
<comment type="catalytic activity">
    <reaction evidence="12 13">
        <text>ATP + H2O + cellular proteinSide 1 = ADP + phosphate + cellular proteinSide 2.</text>
        <dbReference type="EC" id="7.4.2.8"/>
    </reaction>
</comment>
<evidence type="ECO:0000256" key="11">
    <source>
        <dbReference type="ARBA" id="ARBA00023136"/>
    </source>
</evidence>
<feature type="domain" description="Helicase ATP-binding" evidence="16">
    <location>
        <begin position="86"/>
        <end position="244"/>
    </location>
</feature>
<keyword evidence="7 13" id="KW-0067">ATP-binding</keyword>
<dbReference type="PROSITE" id="PS51192">
    <property type="entry name" value="HELICASE_ATP_BIND_1"/>
    <property type="match status" value="1"/>
</dbReference>
<proteinExistence type="inferred from homology"/>
<evidence type="ECO:0000256" key="14">
    <source>
        <dbReference type="RuleBase" id="RU003874"/>
    </source>
</evidence>
<accession>A0A4V2S907</accession>
<dbReference type="InterPro" id="IPR020937">
    <property type="entry name" value="SecA_CS"/>
</dbReference>
<keyword evidence="11 13" id="KW-0472">Membrane</keyword>
<dbReference type="Pfam" id="PF21090">
    <property type="entry name" value="P-loop_SecA"/>
    <property type="match status" value="2"/>
</dbReference>
<feature type="binding site" evidence="13">
    <location>
        <position position="495"/>
    </location>
    <ligand>
        <name>ATP</name>
        <dbReference type="ChEBI" id="CHEBI:30616"/>
    </ligand>
</feature>
<evidence type="ECO:0000256" key="12">
    <source>
        <dbReference type="ARBA" id="ARBA00034006"/>
    </source>
</evidence>
<evidence type="ECO:0000256" key="6">
    <source>
        <dbReference type="ARBA" id="ARBA00022741"/>
    </source>
</evidence>
<dbReference type="PANTHER" id="PTHR30612:SF0">
    <property type="entry name" value="CHLOROPLAST PROTEIN-TRANSPORTING ATPASE"/>
    <property type="match status" value="1"/>
</dbReference>
<dbReference type="Pfam" id="PF07517">
    <property type="entry name" value="SecA_DEAD"/>
    <property type="match status" value="1"/>
</dbReference>
<evidence type="ECO:0000256" key="3">
    <source>
        <dbReference type="ARBA" id="ARBA00022475"/>
    </source>
</evidence>
<dbReference type="Gene3D" id="3.40.50.300">
    <property type="entry name" value="P-loop containing nucleotide triphosphate hydrolases"/>
    <property type="match status" value="3"/>
</dbReference>
<dbReference type="FunFam" id="3.40.50.300:FF:000531">
    <property type="entry name" value="Preprotein translocase subunit SecA"/>
    <property type="match status" value="1"/>
</dbReference>
<name>A0A4V2S907_9PSEU</name>
<evidence type="ECO:0000256" key="10">
    <source>
        <dbReference type="ARBA" id="ARBA00023010"/>
    </source>
</evidence>
<keyword evidence="8 13" id="KW-0653">Protein transport</keyword>
<evidence type="ECO:0000256" key="2">
    <source>
        <dbReference type="ARBA" id="ARBA00022448"/>
    </source>
</evidence>
<organism evidence="18 19">
    <name type="scientific">Actinocrispum wychmicini</name>
    <dbReference type="NCBI Taxonomy" id="1213861"/>
    <lineage>
        <taxon>Bacteria</taxon>
        <taxon>Bacillati</taxon>
        <taxon>Actinomycetota</taxon>
        <taxon>Actinomycetes</taxon>
        <taxon>Pseudonocardiales</taxon>
        <taxon>Pseudonocardiaceae</taxon>
        <taxon>Actinocrispum</taxon>
    </lineage>
</organism>
<feature type="binding site" evidence="13">
    <location>
        <begin position="102"/>
        <end position="106"/>
    </location>
    <ligand>
        <name>ATP</name>
        <dbReference type="ChEBI" id="CHEBI:30616"/>
    </ligand>
</feature>
<dbReference type="Proteomes" id="UP000295680">
    <property type="component" value="Unassembled WGS sequence"/>
</dbReference>
<dbReference type="InterPro" id="IPR036266">
    <property type="entry name" value="SecA_Wing/Scaffold_sf"/>
</dbReference>
<dbReference type="RefSeq" id="WP_165960235.1">
    <property type="nucleotide sequence ID" value="NZ_SLWS01000001.1"/>
</dbReference>
<dbReference type="PRINTS" id="PR00906">
    <property type="entry name" value="SECA"/>
</dbReference>
<feature type="domain" description="SecA family profile" evidence="17">
    <location>
        <begin position="1"/>
        <end position="795"/>
    </location>
</feature>
<keyword evidence="2 13" id="KW-0813">Transport</keyword>
<dbReference type="PROSITE" id="PS51196">
    <property type="entry name" value="SECA_MOTOR_DEAD"/>
    <property type="match status" value="1"/>
</dbReference>
<comment type="subcellular location">
    <subcellularLocation>
        <location evidence="13">Cell membrane</location>
        <topology evidence="13">Peripheral membrane protein</topology>
        <orientation evidence="13">Cytoplasmic side</orientation>
    </subcellularLocation>
    <subcellularLocation>
        <location evidence="13">Cytoplasm</location>
    </subcellularLocation>
    <text evidence="13">Distribution is 50-50.</text>
</comment>
<comment type="function">
    <text evidence="13">Part of the Sec protein translocase complex. Interacts with the SecYEG preprotein conducting channel. Has a central role in coupling the hydrolysis of ATP to the transfer of proteins into and across the cell membrane, serving as an ATP-driven molecular motor driving the stepwise translocation of polypeptide chains across the membrane.</text>
</comment>
<dbReference type="InterPro" id="IPR014018">
    <property type="entry name" value="SecA_motor_DEAD"/>
</dbReference>
<dbReference type="CDD" id="cd17928">
    <property type="entry name" value="DEXDc_SecA"/>
    <property type="match status" value="1"/>
</dbReference>
<evidence type="ECO:0000256" key="13">
    <source>
        <dbReference type="HAMAP-Rule" id="MF_01382"/>
    </source>
</evidence>
<dbReference type="SMART" id="SM00957">
    <property type="entry name" value="SecA_DEAD"/>
    <property type="match status" value="1"/>
</dbReference>
<dbReference type="InterPro" id="IPR011115">
    <property type="entry name" value="SecA_DEAD"/>
</dbReference>
<evidence type="ECO:0000256" key="4">
    <source>
        <dbReference type="ARBA" id="ARBA00022490"/>
    </source>
</evidence>
<dbReference type="SUPFAM" id="SSF81767">
    <property type="entry name" value="Pre-protein crosslinking domain of SecA"/>
    <property type="match status" value="1"/>
</dbReference>
<dbReference type="AlphaFoldDB" id="A0A4V2S907"/>
<sequence>MVLARVLRAGEGKTLRRLRNIAAHINTLEDDVAALSDDALRERTQTFKERFANGETLDDLLPEAYATAREAAKRVLGQRHFDVQVMGGTALHLGMVAEMKTGEGKTLTCVLPAYLNAIAGRGVHVVTVNDYLVKRDANWMGRIHQFLGLNVGMILSDMSPDVRRSAYQADITYGTNNEFGFDYLRDNMAWSLEDCVQREHSFAIVDEVDSILIDEARTPLIISGPAEQSSRWYQEFARMAPLLRRDIHYEVDERKRTVGVVEAGVAFIEDQLGIDNLYESANTPLVGYLNNALKAKELYKKDKDYIVKQGEVLIVDEFTGRVLHGRRYNEGMHQAIEAKERVEIKAENQTLATITLQNYFRLYEKLAGMTGTAQTEAAELHQTYKLDVVPIPTNKPMVRTDHTDLIYKSEQAKYEAVAEDIAERHEKGQPVLVGTTSVERSEYLSKLLTKMRIPHEVLNAAKAAEAQEREAKIIAQAGQRGAVTIATNMAGRGTDIVLGGGEIELQQDPAIEDELEEAEAEIAGDPTHIQAHRIATEKAESKARDAAERQAKPIADAAQDEVLGRLGSAVREYLRTTDAVAEQRVLANRIGGGGKVDDEFFERRDRQYDLIGERVHEGVQVVLTKQHDLPADNVGEVASSAADRAQTAVKKATERSSKKDRGMDEGKRVEQLETTIGKEVYEAVHTPLLHDVFSRLRHDLFDQVVYDRTYDEEYEKASADRKVIASLGGLYVLGTERHESRRIDNQLRGRSGRQGDPGESRFYLSLGDELMRRFNAAMVERVMTTLRVPEDMPIDAKIVTRAIKSAQTQVEQQNFEIRKNVLKYDDVMNEQRKVIYAERRRMLEGEDISEQIRNMIVDVAKEYVLGATSEGYSEDWDHEKLWTALKTLYPVKLNWTELAEGDDDLTREYLEEAITEDILAAYEDRERQIDGQVGEGAMRELERKVVLSVLDRKWREHLYEMDYLKEGIGLRAMAQRDPLIEYQREGYEMFSAMLEALKEETVGFLFNLQVETAQPEPAQATAPTEVPEAFARAAEAARTQSNGTAQNGNGRGRHAAPEPEDEEPQQNVPPALRGKGLGGPSQQQRLNYSGPAEDGGVNSHDDTADDEGASGGGSGTRRERRAAARANAKKGRKGPRR</sequence>
<dbReference type="NCBIfam" id="NF009538">
    <property type="entry name" value="PRK12904.1"/>
    <property type="match status" value="1"/>
</dbReference>
<evidence type="ECO:0000256" key="1">
    <source>
        <dbReference type="ARBA" id="ARBA00007650"/>
    </source>
</evidence>
<dbReference type="InterPro" id="IPR011116">
    <property type="entry name" value="SecA_Wing/Scaffold"/>
</dbReference>
<dbReference type="GO" id="GO:0005829">
    <property type="term" value="C:cytosol"/>
    <property type="evidence" value="ECO:0007669"/>
    <property type="project" value="TreeGrafter"/>
</dbReference>
<keyword evidence="9 13" id="KW-1278">Translocase</keyword>
<dbReference type="EMBL" id="SLWS01000001">
    <property type="protein sequence ID" value="TCO65700.1"/>
    <property type="molecule type" value="Genomic_DNA"/>
</dbReference>
<dbReference type="GO" id="GO:0017038">
    <property type="term" value="P:protein import"/>
    <property type="evidence" value="ECO:0007669"/>
    <property type="project" value="InterPro"/>
</dbReference>
<dbReference type="Gene3D" id="3.90.1440.10">
    <property type="entry name" value="SecA, preprotein cross-linking domain"/>
    <property type="match status" value="1"/>
</dbReference>
<keyword evidence="3 13" id="KW-1003">Cell membrane</keyword>
<evidence type="ECO:0000256" key="15">
    <source>
        <dbReference type="SAM" id="MobiDB-lite"/>
    </source>
</evidence>
<dbReference type="InterPro" id="IPR014001">
    <property type="entry name" value="Helicase_ATP-bd"/>
</dbReference>
<dbReference type="HAMAP" id="MF_01382">
    <property type="entry name" value="SecA"/>
    <property type="match status" value="1"/>
</dbReference>
<dbReference type="GO" id="GO:0043952">
    <property type="term" value="P:protein transport by the Sec complex"/>
    <property type="evidence" value="ECO:0007669"/>
    <property type="project" value="TreeGrafter"/>
</dbReference>
<keyword evidence="10 13" id="KW-0811">Translocation</keyword>
<feature type="compositionally biased region" description="Polar residues" evidence="15">
    <location>
        <begin position="1039"/>
        <end position="1048"/>
    </location>
</feature>
<dbReference type="GO" id="GO:0005524">
    <property type="term" value="F:ATP binding"/>
    <property type="evidence" value="ECO:0007669"/>
    <property type="project" value="UniProtKB-UniRule"/>
</dbReference>
<dbReference type="SUPFAM" id="SSF52540">
    <property type="entry name" value="P-loop containing nucleoside triphosphate hydrolases"/>
    <property type="match status" value="2"/>
</dbReference>
<dbReference type="InterPro" id="IPR044722">
    <property type="entry name" value="SecA_SF2_C"/>
</dbReference>
<dbReference type="InterPro" id="IPR027417">
    <property type="entry name" value="P-loop_NTPase"/>
</dbReference>
<dbReference type="SUPFAM" id="SSF81886">
    <property type="entry name" value="Helical scaffold and wing domains of SecA"/>
    <property type="match status" value="1"/>
</dbReference>
<comment type="caution">
    <text evidence="18">The sequence shown here is derived from an EMBL/GenBank/DDBJ whole genome shotgun (WGS) entry which is preliminary data.</text>
</comment>
<dbReference type="PROSITE" id="PS01312">
    <property type="entry name" value="SECA"/>
    <property type="match status" value="1"/>
</dbReference>
<feature type="compositionally biased region" description="Basic residues" evidence="15">
    <location>
        <begin position="1127"/>
        <end position="1137"/>
    </location>
</feature>
<dbReference type="GO" id="GO:0006605">
    <property type="term" value="P:protein targeting"/>
    <property type="evidence" value="ECO:0007669"/>
    <property type="project" value="UniProtKB-UniRule"/>
</dbReference>
<evidence type="ECO:0000256" key="9">
    <source>
        <dbReference type="ARBA" id="ARBA00022967"/>
    </source>
</evidence>
<keyword evidence="5" id="KW-0997">Cell inner membrane</keyword>
<dbReference type="PANTHER" id="PTHR30612">
    <property type="entry name" value="SECA INNER MEMBRANE COMPONENT OF SEC PROTEIN SECRETION SYSTEM"/>
    <property type="match status" value="1"/>
</dbReference>
<dbReference type="Pfam" id="PF07516">
    <property type="entry name" value="SecA_SW"/>
    <property type="match status" value="1"/>
</dbReference>
<dbReference type="FunFam" id="3.40.50.300:FF:000334">
    <property type="entry name" value="Protein translocase subunit SecA"/>
    <property type="match status" value="1"/>
</dbReference>
<evidence type="ECO:0000256" key="5">
    <source>
        <dbReference type="ARBA" id="ARBA00022519"/>
    </source>
</evidence>
<dbReference type="NCBIfam" id="TIGR00963">
    <property type="entry name" value="secA"/>
    <property type="match status" value="1"/>
</dbReference>
<dbReference type="InterPro" id="IPR036670">
    <property type="entry name" value="SecA_X-link_sf"/>
</dbReference>
<comment type="similarity">
    <text evidence="1 13 14">Belongs to the SecA family.</text>
</comment>
<dbReference type="GO" id="GO:0031522">
    <property type="term" value="C:cell envelope Sec protein transport complex"/>
    <property type="evidence" value="ECO:0007669"/>
    <property type="project" value="TreeGrafter"/>
</dbReference>
<evidence type="ECO:0000313" key="18">
    <source>
        <dbReference type="EMBL" id="TCO65700.1"/>
    </source>
</evidence>
<evidence type="ECO:0000256" key="7">
    <source>
        <dbReference type="ARBA" id="ARBA00022840"/>
    </source>
</evidence>
<gene>
    <name evidence="13" type="primary">secA</name>
    <name evidence="18" type="ORF">EV192_1011492</name>
</gene>
<protein>
    <recommendedName>
        <fullName evidence="13 14">Protein translocase subunit SecA</fullName>
        <ecNumber evidence="13">7.4.2.8</ecNumber>
    </recommendedName>
</protein>
<feature type="binding site" evidence="13">
    <location>
        <position position="84"/>
    </location>
    <ligand>
        <name>ATP</name>
        <dbReference type="ChEBI" id="CHEBI:30616"/>
    </ligand>
</feature>
<dbReference type="FunFam" id="3.90.1440.10:FF:000002">
    <property type="entry name" value="Protein translocase subunit SecA"/>
    <property type="match status" value="1"/>
</dbReference>
<dbReference type="InterPro" id="IPR000185">
    <property type="entry name" value="SecA"/>
</dbReference>
<dbReference type="GO" id="GO:0065002">
    <property type="term" value="P:intracellular protein transmembrane transport"/>
    <property type="evidence" value="ECO:0007669"/>
    <property type="project" value="UniProtKB-UniRule"/>
</dbReference>
<keyword evidence="6 13" id="KW-0547">Nucleotide-binding</keyword>
<dbReference type="Pfam" id="PF01043">
    <property type="entry name" value="SecA_PP_bind"/>
    <property type="match status" value="1"/>
</dbReference>
<feature type="compositionally biased region" description="Basic and acidic residues" evidence="15">
    <location>
        <begin position="651"/>
        <end position="668"/>
    </location>
</feature>
<evidence type="ECO:0000259" key="17">
    <source>
        <dbReference type="PROSITE" id="PS51196"/>
    </source>
</evidence>
<dbReference type="InterPro" id="IPR011130">
    <property type="entry name" value="SecA_preprotein_X-link_dom"/>
</dbReference>
<evidence type="ECO:0000256" key="8">
    <source>
        <dbReference type="ARBA" id="ARBA00022927"/>
    </source>
</evidence>
<dbReference type="FunFam" id="1.10.3060.10:FF:000002">
    <property type="entry name" value="Preprotein translocase subunit SecA"/>
    <property type="match status" value="1"/>
</dbReference>
<feature type="region of interest" description="Disordered" evidence="15">
    <location>
        <begin position="1032"/>
        <end position="1137"/>
    </location>
</feature>
<keyword evidence="4 13" id="KW-0963">Cytoplasm</keyword>
<comment type="subunit">
    <text evidence="13">Monomer and homodimer. Part of the essential Sec protein translocation apparatus which comprises SecA, SecYEG and auxiliary proteins SecDF. Other proteins may also be involved.</text>
</comment>
<evidence type="ECO:0000313" key="19">
    <source>
        <dbReference type="Proteomes" id="UP000295680"/>
    </source>
</evidence>
<evidence type="ECO:0000259" key="16">
    <source>
        <dbReference type="PROSITE" id="PS51192"/>
    </source>
</evidence>
<dbReference type="SMART" id="SM00958">
    <property type="entry name" value="SecA_PP_bind"/>
    <property type="match status" value="1"/>
</dbReference>
<keyword evidence="19" id="KW-1185">Reference proteome</keyword>
<feature type="region of interest" description="Disordered" evidence="15">
    <location>
        <begin position="639"/>
        <end position="668"/>
    </location>
</feature>